<dbReference type="RefSeq" id="WP_108577656.1">
    <property type="nucleotide sequence ID" value="NZ_CP026952.1"/>
</dbReference>
<sequence>MNEHPTDPSAAGPPQSPARRAVIASVLMLALGLAAGLVWLWLADPAEWQVTNRGIVLTESAAQNQFSVVAMFVLVGAVSSLVWGWAVGRRLQDLGWVTTPLVVVVTALAALVAWRVGVALGPADPTTVPRPALGGRIPAQLKVDSVVPVLVWPIFGLLGLVGATWTLRASDGRAARS</sequence>
<dbReference type="EMBL" id="CP026952">
    <property type="protein sequence ID" value="AWB92011.1"/>
    <property type="molecule type" value="Genomic_DNA"/>
</dbReference>
<accession>A0A2S0WL10</accession>
<dbReference type="OrthoDB" id="3748802at2"/>
<accession>A0A5F2ETD4</accession>
<name>A0A2S0WL10_9ACTN</name>
<dbReference type="KEGG" id="aez:C3E78_07245"/>
<protein>
    <submittedName>
        <fullName evidence="1">Uncharacterized protein</fullName>
    </submittedName>
</protein>
<keyword evidence="2" id="KW-1185">Reference proteome</keyword>
<reference evidence="2" key="1">
    <citation type="submission" date="2018-01" db="EMBL/GenBank/DDBJ databases">
        <authorList>
            <person name="Li J."/>
        </authorList>
    </citation>
    <scope>NUCLEOTIDE SEQUENCE [LARGE SCALE GENOMIC DNA]</scope>
    <source>
        <strain evidence="2">592</strain>
    </source>
</reference>
<evidence type="ECO:0000313" key="1">
    <source>
        <dbReference type="EMBL" id="AWB92011.1"/>
    </source>
</evidence>
<proteinExistence type="predicted"/>
<evidence type="ECO:0000313" key="2">
    <source>
        <dbReference type="Proteomes" id="UP000244384"/>
    </source>
</evidence>
<organism evidence="1 2">
    <name type="scientific">Aeromicrobium chenweiae</name>
    <dbReference type="NCBI Taxonomy" id="2079793"/>
    <lineage>
        <taxon>Bacteria</taxon>
        <taxon>Bacillati</taxon>
        <taxon>Actinomycetota</taxon>
        <taxon>Actinomycetes</taxon>
        <taxon>Propionibacteriales</taxon>
        <taxon>Nocardioidaceae</taxon>
        <taxon>Aeromicrobium</taxon>
    </lineage>
</organism>
<dbReference type="Proteomes" id="UP000244384">
    <property type="component" value="Chromosome"/>
</dbReference>
<dbReference type="AlphaFoldDB" id="A0A2S0WL10"/>
<gene>
    <name evidence="1" type="ORF">C3E78_07245</name>
</gene>